<dbReference type="EMBL" id="APBQ01000166">
    <property type="protein sequence ID" value="ENY74780.1"/>
    <property type="molecule type" value="Genomic_DNA"/>
</dbReference>
<feature type="transmembrane region" description="Helical" evidence="1">
    <location>
        <begin position="424"/>
        <end position="441"/>
    </location>
</feature>
<feature type="transmembrane region" description="Helical" evidence="1">
    <location>
        <begin position="453"/>
        <end position="471"/>
    </location>
</feature>
<comment type="caution">
    <text evidence="2">The sequence shown here is derived from an EMBL/GenBank/DDBJ whole genome shotgun (WGS) entry which is preliminary data.</text>
</comment>
<feature type="transmembrane region" description="Helical" evidence="1">
    <location>
        <begin position="12"/>
        <end position="36"/>
    </location>
</feature>
<feature type="transmembrane region" description="Helical" evidence="1">
    <location>
        <begin position="226"/>
        <end position="245"/>
    </location>
</feature>
<evidence type="ECO:0000313" key="3">
    <source>
        <dbReference type="Proteomes" id="UP000013237"/>
    </source>
</evidence>
<feature type="transmembrane region" description="Helical" evidence="1">
    <location>
        <begin position="148"/>
        <end position="169"/>
    </location>
</feature>
<name>A0AAD2W5N9_PSEPU</name>
<feature type="transmembrane region" description="Helical" evidence="1">
    <location>
        <begin position="61"/>
        <end position="81"/>
    </location>
</feature>
<dbReference type="AlphaFoldDB" id="A0AAD2W5N9"/>
<keyword evidence="1" id="KW-0472">Membrane</keyword>
<dbReference type="Proteomes" id="UP000013237">
    <property type="component" value="Unassembled WGS sequence"/>
</dbReference>
<organism evidence="2 3">
    <name type="scientific">Pseudomonas putida TRO1</name>
    <dbReference type="NCBI Taxonomy" id="1227924"/>
    <lineage>
        <taxon>Bacteria</taxon>
        <taxon>Pseudomonadati</taxon>
        <taxon>Pseudomonadota</taxon>
        <taxon>Gammaproteobacteria</taxon>
        <taxon>Pseudomonadales</taxon>
        <taxon>Pseudomonadaceae</taxon>
        <taxon>Pseudomonas</taxon>
    </lineage>
</organism>
<keyword evidence="1" id="KW-0812">Transmembrane</keyword>
<sequence length="476" mass="52570">MVLSNMRMWLSTNIASVVFLASYFLTVVLGNILYLLPSVRNYLANTPYMAPVFDFDTLFSLGYWVLLLSPFVVTPFIVVLVRRLSRPVLVKLVGFFPEFSRTSYLVVLLLCYAVVGYSFWHADVFRLFLGGSDFISSVEARFEIRERVSFMSMALLMSNLHFLAIYSVVRLVREAGLWWWGIVVGNTLVMTVLLVVLNMKWPVIIFYAGLVLVVFMYSPRRPYLKAVMGMIALLLVYVLISAFVYRVSVPSAPSLTGDRPSVTQSLSSDDVAVDLSVPKTENGNENNINNMGISPKRAVKPVEEGGRYVVALGSEIGGRIPQMMLHAVNRMAILYPYYYEISTKEGVLCGGLLAQAHAGQKCRPSFYIYNKIFNDQFDGRGTAPAAVHITAYALGGWPLAAVGLLCASVLLGLFAALPSSSNSLVAAMATTGGVLGYHLSQLPGEGPIIYDHGVLWTIVMLVGYALVVRVFRIVKK</sequence>
<accession>A0AAD2W5N9</accession>
<protein>
    <submittedName>
        <fullName evidence="2">Uncharacterized protein</fullName>
    </submittedName>
</protein>
<keyword evidence="1" id="KW-1133">Transmembrane helix</keyword>
<feature type="transmembrane region" description="Helical" evidence="1">
    <location>
        <begin position="102"/>
        <end position="120"/>
    </location>
</feature>
<evidence type="ECO:0000256" key="1">
    <source>
        <dbReference type="SAM" id="Phobius"/>
    </source>
</evidence>
<gene>
    <name evidence="2" type="ORF">C206_25533</name>
</gene>
<evidence type="ECO:0000313" key="2">
    <source>
        <dbReference type="EMBL" id="ENY74780.1"/>
    </source>
</evidence>
<feature type="transmembrane region" description="Helical" evidence="1">
    <location>
        <begin position="397"/>
        <end position="417"/>
    </location>
</feature>
<feature type="transmembrane region" description="Helical" evidence="1">
    <location>
        <begin position="176"/>
        <end position="195"/>
    </location>
</feature>
<feature type="transmembrane region" description="Helical" evidence="1">
    <location>
        <begin position="201"/>
        <end position="219"/>
    </location>
</feature>
<proteinExistence type="predicted"/>
<reference evidence="2 3" key="1">
    <citation type="submission" date="2013-02" db="EMBL/GenBank/DDBJ databases">
        <title>Insights into the proteome of triclosan-resistant Pseudomonas putida TRO1, isolated from activated sludge.</title>
        <authorList>
            <person name="Lolas I.B."/>
            <person name="Almeida B."/>
            <person name="Starnawski P.M."/>
            <person name="Soenderkaer M."/>
            <person name="Nielsen K.L."/>
            <person name="Nielsen J.L."/>
        </authorList>
    </citation>
    <scope>NUCLEOTIDE SEQUENCE [LARGE SCALE GENOMIC DNA]</scope>
    <source>
        <strain evidence="2 3">TRO1</strain>
    </source>
</reference>